<feature type="region of interest" description="Disordered" evidence="1">
    <location>
        <begin position="288"/>
        <end position="360"/>
    </location>
</feature>
<accession>L9ZZ21</accession>
<name>L9ZZ21_9EURY</name>
<dbReference type="EMBL" id="AOIM01000031">
    <property type="protein sequence ID" value="ELY91326.1"/>
    <property type="molecule type" value="Genomic_DNA"/>
</dbReference>
<evidence type="ECO:0000256" key="2">
    <source>
        <dbReference type="SAM" id="Phobius"/>
    </source>
</evidence>
<keyword evidence="2" id="KW-1133">Transmembrane helix</keyword>
<reference evidence="4 5" key="1">
    <citation type="journal article" date="2014" name="PLoS Genet.">
        <title>Phylogenetically driven sequencing of extremely halophilic archaea reveals strategies for static and dynamic osmo-response.</title>
        <authorList>
            <person name="Becker E.A."/>
            <person name="Seitzer P.M."/>
            <person name="Tritt A."/>
            <person name="Larsen D."/>
            <person name="Krusor M."/>
            <person name="Yao A.I."/>
            <person name="Wu D."/>
            <person name="Madern D."/>
            <person name="Eisen J.A."/>
            <person name="Darling A.E."/>
            <person name="Facciotti M.T."/>
        </authorList>
    </citation>
    <scope>NUCLEOTIDE SEQUENCE [LARGE SCALE GENOMIC DNA]</scope>
    <source>
        <strain evidence="4 5">JCM 10989</strain>
    </source>
</reference>
<feature type="compositionally biased region" description="Acidic residues" evidence="1">
    <location>
        <begin position="82"/>
        <end position="217"/>
    </location>
</feature>
<feature type="compositionally biased region" description="Basic and acidic residues" evidence="1">
    <location>
        <begin position="1"/>
        <end position="10"/>
    </location>
</feature>
<feature type="compositionally biased region" description="Gly residues" evidence="1">
    <location>
        <begin position="60"/>
        <end position="71"/>
    </location>
</feature>
<dbReference type="RefSeq" id="WP_006653165.1">
    <property type="nucleotide sequence ID" value="NZ_AOIM01000031.1"/>
</dbReference>
<feature type="transmembrane region" description="Helical" evidence="2">
    <location>
        <begin position="35"/>
        <end position="55"/>
    </location>
</feature>
<feature type="region of interest" description="Disordered" evidence="1">
    <location>
        <begin position="458"/>
        <end position="492"/>
    </location>
</feature>
<dbReference type="OrthoDB" id="206550at2157"/>
<proteinExistence type="predicted"/>
<dbReference type="STRING" id="1227493.C483_09811"/>
<feature type="compositionally biased region" description="Basic and acidic residues" evidence="1">
    <location>
        <begin position="341"/>
        <end position="353"/>
    </location>
</feature>
<evidence type="ECO:0000313" key="5">
    <source>
        <dbReference type="Proteomes" id="UP000011519"/>
    </source>
</evidence>
<dbReference type="Proteomes" id="UP000011519">
    <property type="component" value="Unassembled WGS sequence"/>
</dbReference>
<dbReference type="Pfam" id="PF13559">
    <property type="entry name" value="DUF4129"/>
    <property type="match status" value="1"/>
</dbReference>
<dbReference type="PANTHER" id="PTHR13402:SF29">
    <property type="entry name" value="ANCESTRAL COATOMER ELEMENT 1 SEC16_SEC31 DOMAIN-CONTAINING PROTEIN"/>
    <property type="match status" value="1"/>
</dbReference>
<comment type="caution">
    <text evidence="4">The sequence shown here is derived from an EMBL/GenBank/DDBJ whole genome shotgun (WGS) entry which is preliminary data.</text>
</comment>
<organism evidence="4 5">
    <name type="scientific">Natrialba hulunbeirensis JCM 10989</name>
    <dbReference type="NCBI Taxonomy" id="1227493"/>
    <lineage>
        <taxon>Archaea</taxon>
        <taxon>Methanobacteriati</taxon>
        <taxon>Methanobacteriota</taxon>
        <taxon>Stenosarchaea group</taxon>
        <taxon>Halobacteria</taxon>
        <taxon>Halobacteriales</taxon>
        <taxon>Natrialbaceae</taxon>
        <taxon>Natrialba</taxon>
    </lineage>
</organism>
<dbReference type="AlphaFoldDB" id="L9ZZ21"/>
<evidence type="ECO:0000259" key="3">
    <source>
        <dbReference type="Pfam" id="PF13559"/>
    </source>
</evidence>
<feature type="region of interest" description="Disordered" evidence="1">
    <location>
        <begin position="58"/>
        <end position="273"/>
    </location>
</feature>
<keyword evidence="5" id="KW-1185">Reference proteome</keyword>
<dbReference type="InterPro" id="IPR025403">
    <property type="entry name" value="TgpA-like_C"/>
</dbReference>
<gene>
    <name evidence="4" type="ORF">C483_09811</name>
</gene>
<feature type="region of interest" description="Disordered" evidence="1">
    <location>
        <begin position="1"/>
        <end position="33"/>
    </location>
</feature>
<sequence length="841" mass="88257">MGSESARETDESANGEGEPSTTGDTESTPAERPDWGQLLLVSLAVLALSLAALTVPALGGVAGTPGGGGGNDLLESTLESELREEPDERDVDDPSAGEEGSDDSEESEADEETEAEADANTDGTDEEPAEQDQDPEQDYEPEQDDASDIDPDSEETDESFEDETEHDDEGSDSEADADETATEESEADGETEADDDAERDEDEDGDPEQDDTDDDHTETDSGYDIAFNETPTPGSVVEVTVTENEETQEGVDVAFNSNSIGETDADGTATGTVPFTDTLTVTVDPADAAAESTTEPSIRGPIGGPTGAPLHFYGGSNAAPASEHDETAATDEDEAEDGDETAERDPSTKRTVEMDAETELSIDREAPMEHEDAVLSGTNATVTATVAGNPIPDGIVLIDGEEVGTTDATGTARLTVPETTEEVSVAVERDDIRAERDIAVYGLSVDVSERVPLPSRTVTADVSYTGPPLADDHNGDSDGNESTSTSETPDEVANATVFLDGTAIGETGTDGTGSVTLPLANEATLGAAVGESTAETTVSGLYRNAALVALGVLTLVTAVGWILVRRFGLSRETVRSIPSLIRRAVRRAGTLAQLIGRKGVEAVVRLARSLERAGIWLVERGRDALATARRAGRWLLALPGELAERGLAALAAVHPARLVGALLALLRSFGKSSRERVASVTGSTQTDAPASDSAANTDQSVRTLRTLWHEFVKTVRPPQIRTKTPGEIGRYAVDRGFPEPPVRTVIDAFRDAEYGESPPTETRLESVEHAVGSVTEPAEDEKSDGQSATDEDLLPGRQTDSTTQTDTTTQTDASQADGQPPAADDTSADEAAPTDTEDHNE</sequence>
<dbReference type="PANTHER" id="PTHR13402">
    <property type="entry name" value="RGPR-RELATED"/>
    <property type="match status" value="1"/>
</dbReference>
<feature type="compositionally biased region" description="Acidic residues" evidence="1">
    <location>
        <begin position="328"/>
        <end position="340"/>
    </location>
</feature>
<evidence type="ECO:0000256" key="1">
    <source>
        <dbReference type="SAM" id="MobiDB-lite"/>
    </source>
</evidence>
<feature type="compositionally biased region" description="Low complexity" evidence="1">
    <location>
        <begin position="798"/>
        <end position="817"/>
    </location>
</feature>
<feature type="region of interest" description="Disordered" evidence="1">
    <location>
        <begin position="754"/>
        <end position="841"/>
    </location>
</feature>
<evidence type="ECO:0000313" key="4">
    <source>
        <dbReference type="EMBL" id="ELY91326.1"/>
    </source>
</evidence>
<feature type="compositionally biased region" description="Polar residues" evidence="1">
    <location>
        <begin position="680"/>
        <end position="698"/>
    </location>
</feature>
<feature type="domain" description="Protein-glutamine gamma-glutamyltransferase-like C-terminal" evidence="3">
    <location>
        <begin position="705"/>
        <end position="770"/>
    </location>
</feature>
<feature type="compositionally biased region" description="Polar residues" evidence="1">
    <location>
        <begin position="19"/>
        <end position="28"/>
    </location>
</feature>
<dbReference type="PATRIC" id="fig|1227493.4.peg.1948"/>
<feature type="region of interest" description="Disordered" evidence="1">
    <location>
        <begin position="677"/>
        <end position="698"/>
    </location>
</feature>
<keyword evidence="2" id="KW-0472">Membrane</keyword>
<keyword evidence="2" id="KW-0812">Transmembrane</keyword>
<protein>
    <recommendedName>
        <fullName evidence="3">Protein-glutamine gamma-glutamyltransferase-like C-terminal domain-containing protein</fullName>
    </recommendedName>
</protein>